<dbReference type="PANTHER" id="PTHR45924">
    <property type="entry name" value="FI17866P1"/>
    <property type="match status" value="1"/>
</dbReference>
<feature type="region of interest" description="Disordered" evidence="1">
    <location>
        <begin position="12"/>
        <end position="53"/>
    </location>
</feature>
<dbReference type="Pfam" id="PF00621">
    <property type="entry name" value="RhoGEF"/>
    <property type="match status" value="1"/>
</dbReference>
<dbReference type="PROSITE" id="PS50010">
    <property type="entry name" value="DH_2"/>
    <property type="match status" value="1"/>
</dbReference>
<dbReference type="InterPro" id="IPR000219">
    <property type="entry name" value="DH_dom"/>
</dbReference>
<dbReference type="SMART" id="SM00325">
    <property type="entry name" value="RhoGEF"/>
    <property type="match status" value="1"/>
</dbReference>
<organism evidence="3 4">
    <name type="scientific">Heterobasidion irregulare (strain TC 32-1)</name>
    <dbReference type="NCBI Taxonomy" id="747525"/>
    <lineage>
        <taxon>Eukaryota</taxon>
        <taxon>Fungi</taxon>
        <taxon>Dikarya</taxon>
        <taxon>Basidiomycota</taxon>
        <taxon>Agaricomycotina</taxon>
        <taxon>Agaricomycetes</taxon>
        <taxon>Russulales</taxon>
        <taxon>Bondarzewiaceae</taxon>
        <taxon>Heterobasidion</taxon>
        <taxon>Heterobasidion annosum species complex</taxon>
    </lineage>
</organism>
<evidence type="ECO:0000313" key="4">
    <source>
        <dbReference type="Proteomes" id="UP000030671"/>
    </source>
</evidence>
<dbReference type="PANTHER" id="PTHR45924:SF2">
    <property type="entry name" value="FI17866P1"/>
    <property type="match status" value="1"/>
</dbReference>
<feature type="region of interest" description="Disordered" evidence="1">
    <location>
        <begin position="530"/>
        <end position="654"/>
    </location>
</feature>
<evidence type="ECO:0000313" key="3">
    <source>
        <dbReference type="EMBL" id="ETW86967.1"/>
    </source>
</evidence>
<dbReference type="RefSeq" id="XP_009540925.1">
    <property type="nucleotide sequence ID" value="XM_009542630.1"/>
</dbReference>
<dbReference type="KEGG" id="hir:HETIRDRAFT_456772"/>
<sequence>MNVGSVYDVHGKALPSPGANKLPPPPPDDHFSHYAPPPPPPKLGFDPGHTASAGLRPAVIDTSASVHSLAPGPHSALPPTPTSPAASVASADARVKKSNPLIDLIETEKAYVDQLTGVIRKVASAWSRSSLPPPELDTMFRSLESVYKANRSLLARLKDIGTNPSNPKALGDLLMQWIEDLEAPYSNYCEKFCVGFDTWEPVQINSRLPTMLASFSATNPPPLPSNGPQHPAEPPLWTLDDLFILPKGRIKYYRKLYGRLLKATQPGRKDYKLLAGAAEKLDRLMSVIEGRASVRVGEPATVEETEDEVVVDFRSQIGGLSLPPTPIRDAGSALESQVSSPRGSSLSSGARFSGDTGSTSIDRGPLSIPITDLERRLSVDRCLDIFTMNPKQVRLQMLPPTLSFKRDVRLAADVFIRFTPKSTGVDVTHPAGRIFVLSDLFLIAERMTPEDRADSPEADMWLLYPPLAGKFLRIAEVDGQDNALQVHIMRKEKLVLEFDSVSMRNRAITDFQDCIEFAAAMASSAKHPVPPMPSFNGIPKSPSAPLPSDRNGPPPSHSAPDLDNPSMNGSWSPPSKRSSSPSGGPLVTAFNERGQRSSDTLSRSSTNSGPLSEGMSKLVLSPEVQMQQGAQRVPALHDPLPGPRHPIRTSSQAQHFAAPVPLHIDHQQQSFAPGEIVASPTHGPGQGMSGPGYFGLGQVMPGPGYGAPPPRGASAGPMGRSPPPNQGPPFNGQRPYMQGPPGGPMQAPNPPYASIPGRAPSDPSFQGGIRRSPSGGMGPPNPPYASPPGRAPSDPSFQGGVRRSPSGGMGPPNPPYASSPGRAPSDPSFQGGLRKSTSSRSLASQYDGRFSALSAPPMPPQPGYLPRNDSFSSMQPPQPPLLPSAQLSSRSISMVGSFDEPSPPGSPIEETRPPSGPVTSTISAQMKCKVFLKQQHAQWKSLGSAKLKLYRQEPTNVKQLVVEADDKRASVIISTIVLSDGVERVGKTGVAIELSDQGARTGIVYMIQLRNEKSAGGLFDSLIAGSDRRQKL</sequence>
<dbReference type="OrthoDB" id="6244550at2759"/>
<feature type="region of interest" description="Disordered" evidence="1">
    <location>
        <begin position="322"/>
        <end position="363"/>
    </location>
</feature>
<feature type="compositionally biased region" description="Low complexity" evidence="1">
    <location>
        <begin position="728"/>
        <end position="739"/>
    </location>
</feature>
<feature type="compositionally biased region" description="Polar residues" evidence="1">
    <location>
        <begin position="835"/>
        <end position="844"/>
    </location>
</feature>
<dbReference type="InParanoid" id="W4KMD1"/>
<dbReference type="AlphaFoldDB" id="W4KMD1"/>
<feature type="compositionally biased region" description="Low complexity" evidence="1">
    <location>
        <begin position="597"/>
        <end position="608"/>
    </location>
</feature>
<dbReference type="eggNOG" id="ENOG502QRIS">
    <property type="taxonomic scope" value="Eukaryota"/>
</dbReference>
<keyword evidence="4" id="KW-1185">Reference proteome</keyword>
<gene>
    <name evidence="3" type="ORF">HETIRDRAFT_456772</name>
</gene>
<feature type="compositionally biased region" description="Gly residues" evidence="1">
    <location>
        <begin position="684"/>
        <end position="695"/>
    </location>
</feature>
<dbReference type="EMBL" id="KI925454">
    <property type="protein sequence ID" value="ETW86967.1"/>
    <property type="molecule type" value="Genomic_DNA"/>
</dbReference>
<dbReference type="Gene3D" id="1.20.900.10">
    <property type="entry name" value="Dbl homology (DH) domain"/>
    <property type="match status" value="1"/>
</dbReference>
<proteinExistence type="predicted"/>
<dbReference type="GeneID" id="20676774"/>
<feature type="compositionally biased region" description="Pro residues" evidence="1">
    <location>
        <begin position="779"/>
        <end position="790"/>
    </location>
</feature>
<feature type="region of interest" description="Disordered" evidence="1">
    <location>
        <begin position="66"/>
        <end position="86"/>
    </location>
</feature>
<protein>
    <recommendedName>
        <fullName evidence="2">DH domain-containing protein</fullName>
    </recommendedName>
</protein>
<feature type="compositionally biased region" description="Low complexity" evidence="1">
    <location>
        <begin position="569"/>
        <end position="585"/>
    </location>
</feature>
<dbReference type="STRING" id="747525.W4KMD1"/>
<reference evidence="3 4" key="1">
    <citation type="journal article" date="2012" name="New Phytol.">
        <title>Insight into trade-off between wood decay and parasitism from the genome of a fungal forest pathogen.</title>
        <authorList>
            <person name="Olson A."/>
            <person name="Aerts A."/>
            <person name="Asiegbu F."/>
            <person name="Belbahri L."/>
            <person name="Bouzid O."/>
            <person name="Broberg A."/>
            <person name="Canback B."/>
            <person name="Coutinho P.M."/>
            <person name="Cullen D."/>
            <person name="Dalman K."/>
            <person name="Deflorio G."/>
            <person name="van Diepen L.T."/>
            <person name="Dunand C."/>
            <person name="Duplessis S."/>
            <person name="Durling M."/>
            <person name="Gonthier P."/>
            <person name="Grimwood J."/>
            <person name="Fossdal C.G."/>
            <person name="Hansson D."/>
            <person name="Henrissat B."/>
            <person name="Hietala A."/>
            <person name="Himmelstrand K."/>
            <person name="Hoffmeister D."/>
            <person name="Hogberg N."/>
            <person name="James T.Y."/>
            <person name="Karlsson M."/>
            <person name="Kohler A."/>
            <person name="Kues U."/>
            <person name="Lee Y.H."/>
            <person name="Lin Y.C."/>
            <person name="Lind M."/>
            <person name="Lindquist E."/>
            <person name="Lombard V."/>
            <person name="Lucas S."/>
            <person name="Lunden K."/>
            <person name="Morin E."/>
            <person name="Murat C."/>
            <person name="Park J."/>
            <person name="Raffaello T."/>
            <person name="Rouze P."/>
            <person name="Salamov A."/>
            <person name="Schmutz J."/>
            <person name="Solheim H."/>
            <person name="Stahlberg J."/>
            <person name="Velez H."/>
            <person name="de Vries R.P."/>
            <person name="Wiebenga A."/>
            <person name="Woodward S."/>
            <person name="Yakovlev I."/>
            <person name="Garbelotto M."/>
            <person name="Martin F."/>
            <person name="Grigoriev I.V."/>
            <person name="Stenlid J."/>
        </authorList>
    </citation>
    <scope>NUCLEOTIDE SEQUENCE [LARGE SCALE GENOMIC DNA]</scope>
    <source>
        <strain evidence="3 4">TC 32-1</strain>
    </source>
</reference>
<name>W4KMD1_HETIT</name>
<dbReference type="Proteomes" id="UP000030671">
    <property type="component" value="Unassembled WGS sequence"/>
</dbReference>
<feature type="region of interest" description="Disordered" evidence="1">
    <location>
        <begin position="676"/>
        <end position="920"/>
    </location>
</feature>
<dbReference type="GO" id="GO:0031267">
    <property type="term" value="F:small GTPase binding"/>
    <property type="evidence" value="ECO:0007669"/>
    <property type="project" value="TreeGrafter"/>
</dbReference>
<dbReference type="SUPFAM" id="SSF48065">
    <property type="entry name" value="DBL homology domain (DH-domain)"/>
    <property type="match status" value="1"/>
</dbReference>
<feature type="compositionally biased region" description="Low complexity" evidence="1">
    <location>
        <begin position="791"/>
        <end position="806"/>
    </location>
</feature>
<evidence type="ECO:0000256" key="1">
    <source>
        <dbReference type="SAM" id="MobiDB-lite"/>
    </source>
</evidence>
<dbReference type="HOGENOM" id="CLU_005338_0_0_1"/>
<feature type="domain" description="DH" evidence="2">
    <location>
        <begin position="96"/>
        <end position="291"/>
    </location>
</feature>
<evidence type="ECO:0000259" key="2">
    <source>
        <dbReference type="PROSITE" id="PS50010"/>
    </source>
</evidence>
<accession>W4KMD1</accession>
<dbReference type="InterPro" id="IPR035899">
    <property type="entry name" value="DBL_dom_sf"/>
</dbReference>
<feature type="compositionally biased region" description="Low complexity" evidence="1">
    <location>
        <begin position="336"/>
        <end position="348"/>
    </location>
</feature>
<feature type="compositionally biased region" description="Pro residues" evidence="1">
    <location>
        <begin position="741"/>
        <end position="753"/>
    </location>
</feature>
<dbReference type="GO" id="GO:0005085">
    <property type="term" value="F:guanyl-nucleotide exchange factor activity"/>
    <property type="evidence" value="ECO:0007669"/>
    <property type="project" value="InterPro"/>
</dbReference>